<keyword evidence="4" id="KW-0521">NADP</keyword>
<keyword evidence="2" id="KW-0285">Flavoprotein</keyword>
<organism evidence="6">
    <name type="scientific">Bionectria ochroleuca</name>
    <name type="common">Gliocladium roseum</name>
    <dbReference type="NCBI Taxonomy" id="29856"/>
    <lineage>
        <taxon>Eukaryota</taxon>
        <taxon>Fungi</taxon>
        <taxon>Dikarya</taxon>
        <taxon>Ascomycota</taxon>
        <taxon>Pezizomycotina</taxon>
        <taxon>Sordariomycetes</taxon>
        <taxon>Hypocreomycetidae</taxon>
        <taxon>Hypocreales</taxon>
        <taxon>Bionectriaceae</taxon>
        <taxon>Clonostachys</taxon>
    </lineage>
</organism>
<dbReference type="GO" id="GO:0004499">
    <property type="term" value="F:N,N-dimethylaniline monooxygenase activity"/>
    <property type="evidence" value="ECO:0007669"/>
    <property type="project" value="InterPro"/>
</dbReference>
<dbReference type="EMBL" id="CDPU01000015">
    <property type="protein sequence ID" value="CEO49592.1"/>
    <property type="molecule type" value="Genomic_DNA"/>
</dbReference>
<proteinExistence type="inferred from homology"/>
<dbReference type="PRINTS" id="PR00370">
    <property type="entry name" value="FMOXYGENASE"/>
</dbReference>
<evidence type="ECO:0000256" key="5">
    <source>
        <dbReference type="ARBA" id="ARBA00023002"/>
    </source>
</evidence>
<evidence type="ECO:0000256" key="3">
    <source>
        <dbReference type="ARBA" id="ARBA00022827"/>
    </source>
</evidence>
<accession>A0A0B7K1Z0</accession>
<reference evidence="6" key="1">
    <citation type="submission" date="2015-01" db="EMBL/GenBank/DDBJ databases">
        <authorList>
            <person name="Durling Mikael"/>
        </authorList>
    </citation>
    <scope>NUCLEOTIDE SEQUENCE</scope>
</reference>
<name>A0A0B7K1Z0_BIOOC</name>
<sequence>MAQDPPSVAVVGLGVLGLVAVKNLTEEGFNVVGFERSPFVGGLWHFSEEDRTSVLPTTVINISKERGCYTDFPFPQDAPSHCTARDVQDYLESYVEHFGLASRLRLGTNIQKVTRDEEADRWKLLVEGSDPLFFDKVVIATGAQQEPQIPDLPNMEKFSGNSVHSRSFKRPEDFKGKKVIVVGLGSTGVDTAAALVGNADKVYLSYRHGAVILPRKVAGVPFDHSMTLRKINILGFLETNFPSVFDFMTDKGLGKMSSSAFKFDPEWRIIPAPSIRNALPVISDNIVDLFRSGKVQPISHGVKQVLGPNEIEMDDGTKVDVDTIIWCTGYKHTFKLLDAAVDPTRSTSPEWEAAMGSRGKPLPRLYRNVFSLEHPQSLAFLGCVAFATGAFPLYDLATMSIAQIWKGTSALPSTEEMNLAVDAQHKMTIQIAKTGSAHPGWVNQKEWLTWANDVAGTGVNERLGWGLAGWKFWFQNRRLYSMLVDGIFTPHILRLFDGKRKKWDGAQEEIERVNRSVQDMKKRRD</sequence>
<evidence type="ECO:0000256" key="1">
    <source>
        <dbReference type="ARBA" id="ARBA00009183"/>
    </source>
</evidence>
<keyword evidence="5" id="KW-0560">Oxidoreductase</keyword>
<dbReference type="GO" id="GO:0050660">
    <property type="term" value="F:flavin adenine dinucleotide binding"/>
    <property type="evidence" value="ECO:0007669"/>
    <property type="project" value="InterPro"/>
</dbReference>
<keyword evidence="3" id="KW-0274">FAD</keyword>
<evidence type="ECO:0000256" key="4">
    <source>
        <dbReference type="ARBA" id="ARBA00022857"/>
    </source>
</evidence>
<dbReference type="PIRSF" id="PIRSF000332">
    <property type="entry name" value="FMO"/>
    <property type="match status" value="1"/>
</dbReference>
<evidence type="ECO:0000313" key="6">
    <source>
        <dbReference type="EMBL" id="CEO49592.1"/>
    </source>
</evidence>
<dbReference type="Pfam" id="PF00743">
    <property type="entry name" value="FMO-like"/>
    <property type="match status" value="1"/>
</dbReference>
<dbReference type="PANTHER" id="PTHR23023">
    <property type="entry name" value="DIMETHYLANILINE MONOOXYGENASE"/>
    <property type="match status" value="1"/>
</dbReference>
<dbReference type="SUPFAM" id="SSF51905">
    <property type="entry name" value="FAD/NAD(P)-binding domain"/>
    <property type="match status" value="1"/>
</dbReference>
<dbReference type="InterPro" id="IPR000960">
    <property type="entry name" value="Flavin_mOase"/>
</dbReference>
<protein>
    <recommendedName>
        <fullName evidence="7">FAD/NAD(P)-binding domain-containing protein</fullName>
    </recommendedName>
</protein>
<evidence type="ECO:0000256" key="2">
    <source>
        <dbReference type="ARBA" id="ARBA00022630"/>
    </source>
</evidence>
<dbReference type="InterPro" id="IPR050346">
    <property type="entry name" value="FMO-like"/>
</dbReference>
<gene>
    <name evidence="6" type="ORF">BN869_000005649_1</name>
</gene>
<dbReference type="InterPro" id="IPR020946">
    <property type="entry name" value="Flavin_mOase-like"/>
</dbReference>
<dbReference type="GO" id="GO:0050661">
    <property type="term" value="F:NADP binding"/>
    <property type="evidence" value="ECO:0007669"/>
    <property type="project" value="InterPro"/>
</dbReference>
<comment type="similarity">
    <text evidence="1">Belongs to the FMO family.</text>
</comment>
<dbReference type="InterPro" id="IPR036188">
    <property type="entry name" value="FAD/NAD-bd_sf"/>
</dbReference>
<evidence type="ECO:0008006" key="7">
    <source>
        <dbReference type="Google" id="ProtNLM"/>
    </source>
</evidence>
<dbReference type="AlphaFoldDB" id="A0A0B7K1Z0"/>
<dbReference type="Gene3D" id="3.50.50.60">
    <property type="entry name" value="FAD/NAD(P)-binding domain"/>
    <property type="match status" value="1"/>
</dbReference>